<evidence type="ECO:0008006" key="3">
    <source>
        <dbReference type="Google" id="ProtNLM"/>
    </source>
</evidence>
<accession>A0A7X0HTE8</accession>
<evidence type="ECO:0000313" key="2">
    <source>
        <dbReference type="Proteomes" id="UP000531594"/>
    </source>
</evidence>
<dbReference type="Pfam" id="PF11114">
    <property type="entry name" value="Minor_capsid_2"/>
    <property type="match status" value="1"/>
</dbReference>
<name>A0A7X0HTE8_9BACI</name>
<reference evidence="1 2" key="1">
    <citation type="submission" date="2020-08" db="EMBL/GenBank/DDBJ databases">
        <title>Genomic Encyclopedia of Type Strains, Phase IV (KMG-IV): sequencing the most valuable type-strain genomes for metagenomic binning, comparative biology and taxonomic classification.</title>
        <authorList>
            <person name="Goeker M."/>
        </authorList>
    </citation>
    <scope>NUCLEOTIDE SEQUENCE [LARGE SCALE GENOMIC DNA]</scope>
    <source>
        <strain evidence="1 2">DSM 5391</strain>
    </source>
</reference>
<sequence>MDKAQFVLDEQVLKDSNNYAPWREHYLIASSIEHSKPGTGSLIWETPYARRLYYNPQYNFSKDHNPLAGGLWFERAKAAHGVDWARMAQNAYDNG</sequence>
<keyword evidence="2" id="KW-1185">Reference proteome</keyword>
<dbReference type="InterPro" id="IPR021080">
    <property type="entry name" value="Minor_capsid_protein"/>
</dbReference>
<gene>
    <name evidence="1" type="ORF">HNR53_003120</name>
</gene>
<dbReference type="AlphaFoldDB" id="A0A7X0HTE8"/>
<dbReference type="Proteomes" id="UP000531594">
    <property type="component" value="Unassembled WGS sequence"/>
</dbReference>
<protein>
    <recommendedName>
        <fullName evidence="3">Minor capsid protein</fullName>
    </recommendedName>
</protein>
<comment type="caution">
    <text evidence="1">The sequence shown here is derived from an EMBL/GenBank/DDBJ whole genome shotgun (WGS) entry which is preliminary data.</text>
</comment>
<evidence type="ECO:0000313" key="1">
    <source>
        <dbReference type="EMBL" id="MBB6446461.1"/>
    </source>
</evidence>
<proteinExistence type="predicted"/>
<dbReference type="EMBL" id="JACHGK010000011">
    <property type="protein sequence ID" value="MBB6446461.1"/>
    <property type="molecule type" value="Genomic_DNA"/>
</dbReference>
<organism evidence="1 2">
    <name type="scientific">Bacillus benzoevorans</name>
    <dbReference type="NCBI Taxonomy" id="1456"/>
    <lineage>
        <taxon>Bacteria</taxon>
        <taxon>Bacillati</taxon>
        <taxon>Bacillota</taxon>
        <taxon>Bacilli</taxon>
        <taxon>Bacillales</taxon>
        <taxon>Bacillaceae</taxon>
        <taxon>Bacillus</taxon>
    </lineage>
</organism>